<evidence type="ECO:0000256" key="9">
    <source>
        <dbReference type="ARBA" id="ARBA00048165"/>
    </source>
</evidence>
<evidence type="ECO:0000256" key="5">
    <source>
        <dbReference type="ARBA" id="ARBA00022694"/>
    </source>
</evidence>
<evidence type="ECO:0000256" key="7">
    <source>
        <dbReference type="ARBA" id="ARBA00022771"/>
    </source>
</evidence>
<evidence type="ECO:0000256" key="3">
    <source>
        <dbReference type="ARBA" id="ARBA00022679"/>
    </source>
</evidence>
<comment type="catalytic activity">
    <reaction evidence="11 12">
        <text>adenosine(4) in tRNA(His) + S-adenosyl-L-methionine = 2'-O-methyladenosine(4) in tRNA(His) + S-adenosyl-L-homocysteine + H(+)</text>
        <dbReference type="Rhea" id="RHEA:43196"/>
        <dbReference type="Rhea" id="RHEA-COMP:10401"/>
        <dbReference type="Rhea" id="RHEA-COMP:10402"/>
        <dbReference type="ChEBI" id="CHEBI:15378"/>
        <dbReference type="ChEBI" id="CHEBI:57856"/>
        <dbReference type="ChEBI" id="CHEBI:59789"/>
        <dbReference type="ChEBI" id="CHEBI:74411"/>
        <dbReference type="ChEBI" id="CHEBI:74477"/>
        <dbReference type="EC" id="2.1.1.225"/>
    </reaction>
</comment>
<dbReference type="PROSITE" id="PS51800">
    <property type="entry name" value="ZF_CHHC_U11_48K"/>
    <property type="match status" value="1"/>
</dbReference>
<evidence type="ECO:0000256" key="1">
    <source>
        <dbReference type="ARBA" id="ARBA00005265"/>
    </source>
</evidence>
<comment type="similarity">
    <text evidence="1 12">Belongs to the methyltransferase TRM13 family.</text>
</comment>
<keyword evidence="5 12" id="KW-0819">tRNA processing</keyword>
<accession>A0A085NG39</accession>
<keyword evidence="3 12" id="KW-0808">Transferase</keyword>
<name>A0A085NG39_9BILA</name>
<dbReference type="Proteomes" id="UP000030758">
    <property type="component" value="Unassembled WGS sequence"/>
</dbReference>
<comment type="catalytic activity">
    <reaction evidence="9 12">
        <text>cytidine(4) in tRNA(Pro) + S-adenosyl-L-methionine = 2'-O-methylcytidine(4) in tRNA(Pro) + S-adenosyl-L-homocysteine + H(+)</text>
        <dbReference type="Rhea" id="RHEA:32767"/>
        <dbReference type="Rhea" id="RHEA-COMP:10397"/>
        <dbReference type="Rhea" id="RHEA-COMP:10398"/>
        <dbReference type="ChEBI" id="CHEBI:15378"/>
        <dbReference type="ChEBI" id="CHEBI:57856"/>
        <dbReference type="ChEBI" id="CHEBI:59789"/>
        <dbReference type="ChEBI" id="CHEBI:74495"/>
        <dbReference type="ChEBI" id="CHEBI:82748"/>
        <dbReference type="EC" id="2.1.1.225"/>
    </reaction>
</comment>
<organism evidence="14">
    <name type="scientific">Trichuris suis</name>
    <name type="common">pig whipworm</name>
    <dbReference type="NCBI Taxonomy" id="68888"/>
    <lineage>
        <taxon>Eukaryota</taxon>
        <taxon>Metazoa</taxon>
        <taxon>Ecdysozoa</taxon>
        <taxon>Nematoda</taxon>
        <taxon>Enoplea</taxon>
        <taxon>Dorylaimia</taxon>
        <taxon>Trichinellida</taxon>
        <taxon>Trichuridae</taxon>
        <taxon>Trichuris</taxon>
    </lineage>
</organism>
<dbReference type="InterPro" id="IPR022776">
    <property type="entry name" value="TRM13/UPF0224_CHHC_Znf_dom"/>
</dbReference>
<gene>
    <name evidence="14" type="ORF">M514_04142</name>
</gene>
<evidence type="ECO:0000259" key="13">
    <source>
        <dbReference type="PROSITE" id="PS51800"/>
    </source>
</evidence>
<protein>
    <recommendedName>
        <fullName evidence="12">tRNA:m(4)X modification enzyme TRM13</fullName>
        <ecNumber evidence="12">2.1.1.225</ecNumber>
    </recommendedName>
</protein>
<dbReference type="InterPro" id="IPR039044">
    <property type="entry name" value="Trm13"/>
</dbReference>
<dbReference type="GO" id="GO:0106050">
    <property type="term" value="F:tRNA 2'-O-methyltransferase activity"/>
    <property type="evidence" value="ECO:0007669"/>
    <property type="project" value="UniProtKB-UniRule"/>
</dbReference>
<evidence type="ECO:0000256" key="11">
    <source>
        <dbReference type="ARBA" id="ARBA00049393"/>
    </source>
</evidence>
<dbReference type="EMBL" id="KL367505">
    <property type="protein sequence ID" value="KFD68435.1"/>
    <property type="molecule type" value="Genomic_DNA"/>
</dbReference>
<sequence>MSDNRSDTVGQEKEARLAERRCQYFLKQKGRTCRMLTKPDSCYCGEHMVIEHPTARVACPLDPRHTVYTSSLRRHMAVCNARLLPEQPWYRYNVNVFEKDEDNNEKRKFERQPVTAEHVRQLLDFFAHFGENTVMTETKLFNRMNELDCLKFNDTGKRSVIERTQLSSILGHLEQSGAFADDDGVETCFLEFGAGRGRLTYWISMLKSTMSKHKYVLIEKSGVRYKYENKAIKDHVDKEQFMRIQSPIEHLVLRDVPAVRTASRVVAMCKHLCGDAFDAALCSLVNSTFSSSSSDDGIKLRTAVMAPCCLHRCCWSNFCGQEALKFAGLNETHFRAFCTMASWTNSGLGETCKSLIKCAACLCKEDSSYCHECAYVDMIDVGRKAKIAINLARKNFLEKVGFSVRLVQFVPDTVTPENLLLIAKKVS</sequence>
<comment type="catalytic activity">
    <reaction evidence="10 12">
        <text>cytidine(4) in tRNA(Gly)(GCC) + S-adenosyl-L-methionine = 2'-O-methylcytidine(4) in tRNA(Gly)(GCC) + S-adenosyl-L-homocysteine + H(+)</text>
        <dbReference type="Rhea" id="RHEA:43192"/>
        <dbReference type="Rhea" id="RHEA-COMP:10399"/>
        <dbReference type="Rhea" id="RHEA-COMP:10400"/>
        <dbReference type="ChEBI" id="CHEBI:15378"/>
        <dbReference type="ChEBI" id="CHEBI:57856"/>
        <dbReference type="ChEBI" id="CHEBI:59789"/>
        <dbReference type="ChEBI" id="CHEBI:74495"/>
        <dbReference type="ChEBI" id="CHEBI:82748"/>
        <dbReference type="EC" id="2.1.1.225"/>
    </reaction>
</comment>
<feature type="domain" description="CHHC U11-48K-type" evidence="13">
    <location>
        <begin position="56"/>
        <end position="83"/>
    </location>
</feature>
<evidence type="ECO:0000256" key="4">
    <source>
        <dbReference type="ARBA" id="ARBA00022691"/>
    </source>
</evidence>
<keyword evidence="8 12" id="KW-0862">Zinc</keyword>
<evidence type="ECO:0000256" key="2">
    <source>
        <dbReference type="ARBA" id="ARBA00022603"/>
    </source>
</evidence>
<evidence type="ECO:0000313" key="14">
    <source>
        <dbReference type="EMBL" id="KFD68435.1"/>
    </source>
</evidence>
<dbReference type="Pfam" id="PF05253">
    <property type="entry name" value="zf-U11-48K"/>
    <property type="match status" value="1"/>
</dbReference>
<dbReference type="PANTHER" id="PTHR12998">
    <property type="entry name" value="TRNA:M(4)X MODIFICATION ENZYME TRM13 HOMOLOG"/>
    <property type="match status" value="1"/>
</dbReference>
<keyword evidence="7 12" id="KW-0863">Zinc-finger</keyword>
<dbReference type="InterPro" id="IPR007871">
    <property type="entry name" value="Methyltransferase_TRM13"/>
</dbReference>
<dbReference type="GO" id="GO:0008270">
    <property type="term" value="F:zinc ion binding"/>
    <property type="evidence" value="ECO:0007669"/>
    <property type="project" value="UniProtKB-KW"/>
</dbReference>
<comment type="function">
    <text evidence="12">tRNA methylase which 2'-O-methylates cytidine(4) in tRNA(Pro) and tRNA(Gly)(GCC), and adenosine(4) in tRNA(His).</text>
</comment>
<dbReference type="Pfam" id="PF11722">
    <property type="entry name" value="zf-TRM13_CCCH"/>
    <property type="match status" value="1"/>
</dbReference>
<reference evidence="14" key="1">
    <citation type="journal article" date="2014" name="Nat. Genet.">
        <title>Genome and transcriptome of the porcine whipworm Trichuris suis.</title>
        <authorList>
            <person name="Jex A.R."/>
            <person name="Nejsum P."/>
            <person name="Schwarz E.M."/>
            <person name="Hu L."/>
            <person name="Young N.D."/>
            <person name="Hall R.S."/>
            <person name="Korhonen P.K."/>
            <person name="Liao S."/>
            <person name="Thamsborg S."/>
            <person name="Xia J."/>
            <person name="Xu P."/>
            <person name="Wang S."/>
            <person name="Scheerlinck J.P."/>
            <person name="Hofmann A."/>
            <person name="Sternberg P.W."/>
            <person name="Wang J."/>
            <person name="Gasser R.B."/>
        </authorList>
    </citation>
    <scope>NUCLEOTIDE SEQUENCE [LARGE SCALE GENOMIC DNA]</scope>
    <source>
        <strain evidence="14">DCEP-RM93F</strain>
    </source>
</reference>
<keyword evidence="2 12" id="KW-0489">Methyltransferase</keyword>
<dbReference type="Pfam" id="PF05206">
    <property type="entry name" value="TRM13"/>
    <property type="match status" value="1"/>
</dbReference>
<evidence type="ECO:0000256" key="10">
    <source>
        <dbReference type="ARBA" id="ARBA00048635"/>
    </source>
</evidence>
<dbReference type="EC" id="2.1.1.225" evidence="12"/>
<keyword evidence="6 12" id="KW-0479">Metal-binding</keyword>
<evidence type="ECO:0000256" key="6">
    <source>
        <dbReference type="ARBA" id="ARBA00022723"/>
    </source>
</evidence>
<dbReference type="AlphaFoldDB" id="A0A085NG39"/>
<evidence type="ECO:0000256" key="12">
    <source>
        <dbReference type="RuleBase" id="RU367103"/>
    </source>
</evidence>
<dbReference type="PANTHER" id="PTHR12998:SF0">
    <property type="entry name" value="TRNA:M(4)X MODIFICATION ENZYME TRM13 HOMOLOG"/>
    <property type="match status" value="1"/>
</dbReference>
<dbReference type="InterPro" id="IPR021721">
    <property type="entry name" value="Znf_CCCH-type_TRM13"/>
</dbReference>
<keyword evidence="4 12" id="KW-0949">S-adenosyl-L-methionine</keyword>
<dbReference type="GO" id="GO:0030488">
    <property type="term" value="P:tRNA methylation"/>
    <property type="evidence" value="ECO:0007669"/>
    <property type="project" value="InterPro"/>
</dbReference>
<evidence type="ECO:0000256" key="8">
    <source>
        <dbReference type="ARBA" id="ARBA00022833"/>
    </source>
</evidence>
<proteinExistence type="inferred from homology"/>